<gene>
    <name evidence="5" type="ORF">SAMN04489711_10844</name>
</gene>
<dbReference type="AlphaFoldDB" id="A0A1I2EQ35"/>
<evidence type="ECO:0000256" key="1">
    <source>
        <dbReference type="ARBA" id="ARBA00023015"/>
    </source>
</evidence>
<dbReference type="InterPro" id="IPR036388">
    <property type="entry name" value="WH-like_DNA-bd_sf"/>
</dbReference>
<evidence type="ECO:0000256" key="3">
    <source>
        <dbReference type="ARBA" id="ARBA00023163"/>
    </source>
</evidence>
<dbReference type="PRINTS" id="PR00598">
    <property type="entry name" value="HTHMARR"/>
</dbReference>
<dbReference type="PROSITE" id="PS50995">
    <property type="entry name" value="HTH_MARR_2"/>
    <property type="match status" value="1"/>
</dbReference>
<dbReference type="InterPro" id="IPR036390">
    <property type="entry name" value="WH_DNA-bd_sf"/>
</dbReference>
<name>A0A1I2EQ35_9BURK</name>
<dbReference type="PANTHER" id="PTHR42756:SF1">
    <property type="entry name" value="TRANSCRIPTIONAL REPRESSOR OF EMRAB OPERON"/>
    <property type="match status" value="1"/>
</dbReference>
<organism evidence="5 6">
    <name type="scientific">Paracidovorax wautersii</name>
    <dbReference type="NCBI Taxonomy" id="1177982"/>
    <lineage>
        <taxon>Bacteria</taxon>
        <taxon>Pseudomonadati</taxon>
        <taxon>Pseudomonadota</taxon>
        <taxon>Betaproteobacteria</taxon>
        <taxon>Burkholderiales</taxon>
        <taxon>Comamonadaceae</taxon>
        <taxon>Paracidovorax</taxon>
    </lineage>
</organism>
<sequence>MASNPYPEGMHRQAALMAVGSAIPVLQRAYRAAGDKAVAHTGVSQALAWPLVMIGRQGEGVRQGVLAEWLGIEAPSLVRSLDQLVDAGFIKRREDAMDRRAKTLHLTAAGASACAEIETALQALRTEVYEGVPDEDIAACLRVFRVLEQRLGCPVMSVPRARASAPDADAGKPRAARR</sequence>
<evidence type="ECO:0000256" key="2">
    <source>
        <dbReference type="ARBA" id="ARBA00023125"/>
    </source>
</evidence>
<reference evidence="6" key="1">
    <citation type="submission" date="2016-10" db="EMBL/GenBank/DDBJ databases">
        <authorList>
            <person name="Varghese N."/>
            <person name="Submissions S."/>
        </authorList>
    </citation>
    <scope>NUCLEOTIDE SEQUENCE [LARGE SCALE GENOMIC DNA]</scope>
    <source>
        <strain evidence="6">DSM 27981</strain>
    </source>
</reference>
<dbReference type="Pfam" id="PF12802">
    <property type="entry name" value="MarR_2"/>
    <property type="match status" value="1"/>
</dbReference>
<evidence type="ECO:0000259" key="4">
    <source>
        <dbReference type="PROSITE" id="PS50995"/>
    </source>
</evidence>
<dbReference type="PROSITE" id="PS01117">
    <property type="entry name" value="HTH_MARR_1"/>
    <property type="match status" value="1"/>
</dbReference>
<proteinExistence type="predicted"/>
<dbReference type="Proteomes" id="UP000199119">
    <property type="component" value="Unassembled WGS sequence"/>
</dbReference>
<dbReference type="EMBL" id="FONX01000008">
    <property type="protein sequence ID" value="SFE95142.1"/>
    <property type="molecule type" value="Genomic_DNA"/>
</dbReference>
<keyword evidence="3" id="KW-0804">Transcription</keyword>
<evidence type="ECO:0000313" key="5">
    <source>
        <dbReference type="EMBL" id="SFE95142.1"/>
    </source>
</evidence>
<dbReference type="SMART" id="SM00347">
    <property type="entry name" value="HTH_MARR"/>
    <property type="match status" value="1"/>
</dbReference>
<dbReference type="InterPro" id="IPR023187">
    <property type="entry name" value="Tscrpt_reg_MarR-type_CS"/>
</dbReference>
<keyword evidence="1" id="KW-0805">Transcription regulation</keyword>
<dbReference type="RefSeq" id="WP_245785214.1">
    <property type="nucleotide sequence ID" value="NZ_FONX01000008.1"/>
</dbReference>
<dbReference type="InterPro" id="IPR000835">
    <property type="entry name" value="HTH_MarR-typ"/>
</dbReference>
<dbReference type="GO" id="GO:0003700">
    <property type="term" value="F:DNA-binding transcription factor activity"/>
    <property type="evidence" value="ECO:0007669"/>
    <property type="project" value="InterPro"/>
</dbReference>
<protein>
    <submittedName>
        <fullName evidence="5">Transcriptional regulator, MarR family</fullName>
    </submittedName>
</protein>
<dbReference type="SUPFAM" id="SSF46785">
    <property type="entry name" value="Winged helix' DNA-binding domain"/>
    <property type="match status" value="1"/>
</dbReference>
<dbReference type="PANTHER" id="PTHR42756">
    <property type="entry name" value="TRANSCRIPTIONAL REGULATOR, MARR"/>
    <property type="match status" value="1"/>
</dbReference>
<keyword evidence="6" id="KW-1185">Reference proteome</keyword>
<feature type="domain" description="HTH marR-type" evidence="4">
    <location>
        <begin position="16"/>
        <end position="149"/>
    </location>
</feature>
<evidence type="ECO:0000313" key="6">
    <source>
        <dbReference type="Proteomes" id="UP000199119"/>
    </source>
</evidence>
<accession>A0A1I2EQ35</accession>
<dbReference type="GO" id="GO:0003677">
    <property type="term" value="F:DNA binding"/>
    <property type="evidence" value="ECO:0007669"/>
    <property type="project" value="UniProtKB-KW"/>
</dbReference>
<keyword evidence="2" id="KW-0238">DNA-binding</keyword>
<dbReference type="STRING" id="1177982.SAMN04489711_10844"/>
<dbReference type="Gene3D" id="1.10.10.10">
    <property type="entry name" value="Winged helix-like DNA-binding domain superfamily/Winged helix DNA-binding domain"/>
    <property type="match status" value="1"/>
</dbReference>